<feature type="compositionally biased region" description="Basic residues" evidence="1">
    <location>
        <begin position="311"/>
        <end position="321"/>
    </location>
</feature>
<accession>A0A0F7ZP62</accession>
<sequence>MESSSPTHDYLYDAGQADGMAFEEAYYGTTTLADTQTYESAHSPMSNSPLFPASGPFPWLDGSSNDIYSQEATAATWVGGQASSPLAPGVFTGVDLESYGSWTPEGFSQDQGVSTLAPMALNQLQGAYSWPMGSSFDVNPLTASGPLVLQDMSYPVPDGSNHGMSYPEPLGIEDQSKQWLDPATYVPPQAIFQAPPPAESIASSPSSAMSSGVSALDFTDFSTSSADPTSAQSPSDPAASPASSAAYSHSSSLPASSPPLVRSCARAKGKGKPPCTKGRSSKTRRRLPSVTQEFASLSSARVTRARRAVHLSSAKQRRGSAKLHQQGDEAGVPVGAPYLKIDDMDPVSRQILDSTLLTDRHPCRPKQVPYSVIMAKLRHIFGGAEETLRGHHRRLTKPKEQRVRRPVWQSKDIMLLQQAVERCRRESSTGKISWTSVSEYIHNNGGSYKFGITTCSRKWRSLQG</sequence>
<dbReference type="OrthoDB" id="3439209at2759"/>
<evidence type="ECO:0000313" key="3">
    <source>
        <dbReference type="Proteomes" id="UP000054481"/>
    </source>
</evidence>
<evidence type="ECO:0008006" key="4">
    <source>
        <dbReference type="Google" id="ProtNLM"/>
    </source>
</evidence>
<dbReference type="EMBL" id="KQ030521">
    <property type="protein sequence ID" value="KJZ74945.1"/>
    <property type="molecule type" value="Genomic_DNA"/>
</dbReference>
<organism evidence="2 3">
    <name type="scientific">Hirsutella minnesotensis 3608</name>
    <dbReference type="NCBI Taxonomy" id="1043627"/>
    <lineage>
        <taxon>Eukaryota</taxon>
        <taxon>Fungi</taxon>
        <taxon>Dikarya</taxon>
        <taxon>Ascomycota</taxon>
        <taxon>Pezizomycotina</taxon>
        <taxon>Sordariomycetes</taxon>
        <taxon>Hypocreomycetidae</taxon>
        <taxon>Hypocreales</taxon>
        <taxon>Ophiocordycipitaceae</taxon>
        <taxon>Hirsutella</taxon>
    </lineage>
</organism>
<proteinExistence type="predicted"/>
<dbReference type="Proteomes" id="UP000054481">
    <property type="component" value="Unassembled WGS sequence"/>
</dbReference>
<feature type="region of interest" description="Disordered" evidence="1">
    <location>
        <begin position="311"/>
        <end position="331"/>
    </location>
</feature>
<name>A0A0F7ZP62_9HYPO</name>
<keyword evidence="3" id="KW-1185">Reference proteome</keyword>
<evidence type="ECO:0000313" key="2">
    <source>
        <dbReference type="EMBL" id="KJZ74945.1"/>
    </source>
</evidence>
<reference evidence="2 3" key="1">
    <citation type="journal article" date="2014" name="Genome Biol. Evol.">
        <title>Comparative genomics and transcriptomics analyses reveal divergent lifestyle features of nematode endoparasitic fungus Hirsutella minnesotensis.</title>
        <authorList>
            <person name="Lai Y."/>
            <person name="Liu K."/>
            <person name="Zhang X."/>
            <person name="Zhang X."/>
            <person name="Li K."/>
            <person name="Wang N."/>
            <person name="Shu C."/>
            <person name="Wu Y."/>
            <person name="Wang C."/>
            <person name="Bushley K.E."/>
            <person name="Xiang M."/>
            <person name="Liu X."/>
        </authorList>
    </citation>
    <scope>NUCLEOTIDE SEQUENCE [LARGE SCALE GENOMIC DNA]</scope>
    <source>
        <strain evidence="2 3">3608</strain>
    </source>
</reference>
<evidence type="ECO:0000256" key="1">
    <source>
        <dbReference type="SAM" id="MobiDB-lite"/>
    </source>
</evidence>
<gene>
    <name evidence="2" type="ORF">HIM_05676</name>
</gene>
<feature type="compositionally biased region" description="Low complexity" evidence="1">
    <location>
        <begin position="222"/>
        <end position="259"/>
    </location>
</feature>
<feature type="region of interest" description="Disordered" evidence="1">
    <location>
        <begin position="222"/>
        <end position="292"/>
    </location>
</feature>
<dbReference type="AlphaFoldDB" id="A0A0F7ZP62"/>
<protein>
    <recommendedName>
        <fullName evidence="4">Myb-like domain-containing protein</fullName>
    </recommendedName>
</protein>